<dbReference type="CDD" id="cd02185">
    <property type="entry name" value="AroH"/>
    <property type="match status" value="1"/>
</dbReference>
<feature type="binding site" evidence="2">
    <location>
        <position position="89"/>
    </location>
    <ligand>
        <name>prephenate</name>
        <dbReference type="ChEBI" id="CHEBI:29934"/>
    </ligand>
</feature>
<feature type="binding site" evidence="2">
    <location>
        <position position="6"/>
    </location>
    <ligand>
        <name>prephenate</name>
        <dbReference type="ChEBI" id="CHEBI:29934"/>
    </ligand>
</feature>
<dbReference type="EC" id="5.4.99.5" evidence="1 3"/>
<dbReference type="GO" id="GO:0008652">
    <property type="term" value="P:amino acid biosynthetic process"/>
    <property type="evidence" value="ECO:0007669"/>
    <property type="project" value="UniProtKB-UniRule"/>
</dbReference>
<comment type="caution">
    <text evidence="4">The sequence shown here is derived from an EMBL/GenBank/DDBJ whole genome shotgun (WGS) entry which is preliminary data.</text>
</comment>
<dbReference type="GO" id="GO:0004106">
    <property type="term" value="F:chorismate mutase activity"/>
    <property type="evidence" value="ECO:0007669"/>
    <property type="project" value="UniProtKB-UniRule"/>
</dbReference>
<dbReference type="PIRSF" id="PIRSF005965">
    <property type="entry name" value="Chor_mut_AroH"/>
    <property type="match status" value="1"/>
</dbReference>
<dbReference type="PANTHER" id="PTHR21164">
    <property type="entry name" value="CHORISMATE MUTASE"/>
    <property type="match status" value="1"/>
</dbReference>
<dbReference type="GO" id="GO:0009073">
    <property type="term" value="P:aromatic amino acid family biosynthetic process"/>
    <property type="evidence" value="ECO:0007669"/>
    <property type="project" value="UniProtKB-UniRule"/>
</dbReference>
<keyword evidence="2 3" id="KW-0028">Amino-acid biosynthesis</keyword>
<comment type="catalytic activity">
    <reaction evidence="3">
        <text>chorismate = prephenate</text>
        <dbReference type="Rhea" id="RHEA:13897"/>
        <dbReference type="ChEBI" id="CHEBI:29748"/>
        <dbReference type="ChEBI" id="CHEBI:29934"/>
        <dbReference type="EC" id="5.4.99.5"/>
    </reaction>
</comment>
<evidence type="ECO:0000256" key="2">
    <source>
        <dbReference type="PIRSR" id="PIRSR005965-1"/>
    </source>
</evidence>
<evidence type="ECO:0000256" key="3">
    <source>
        <dbReference type="PROSITE-ProRule" id="PRU00514"/>
    </source>
</evidence>
<dbReference type="UniPathway" id="UPA00120">
    <property type="reaction ID" value="UER00203"/>
</dbReference>
<dbReference type="OrthoDB" id="9802232at2"/>
<dbReference type="NCBIfam" id="TIGR01796">
    <property type="entry name" value="CM_mono_aroH"/>
    <property type="match status" value="1"/>
</dbReference>
<organism evidence="4 5">
    <name type="scientific">Alteribacter lacisalsi</name>
    <dbReference type="NCBI Taxonomy" id="2045244"/>
    <lineage>
        <taxon>Bacteria</taxon>
        <taxon>Bacillati</taxon>
        <taxon>Bacillota</taxon>
        <taxon>Bacilli</taxon>
        <taxon>Bacillales</taxon>
        <taxon>Bacillaceae</taxon>
        <taxon>Alteribacter</taxon>
    </lineage>
</organism>
<dbReference type="AlphaFoldDB" id="A0A2W0HC32"/>
<dbReference type="Gene3D" id="3.30.1330.40">
    <property type="entry name" value="RutC-like"/>
    <property type="match status" value="1"/>
</dbReference>
<evidence type="ECO:0000313" key="4">
    <source>
        <dbReference type="EMBL" id="PYZ98421.1"/>
    </source>
</evidence>
<proteinExistence type="predicted"/>
<keyword evidence="3" id="KW-0413">Isomerase</keyword>
<sequence>MIRGIRGAATVERNETEDMLQVTKTLIEQIVQKNSLNPEAIAHIWITVSPDLNATFPARALRLLNGFERVPVMCAQEIPVDGGLEKCIRLMVTAETALKQDQVNHVYLGRARALRPDLAGEE</sequence>
<dbReference type="SUPFAM" id="SSF55298">
    <property type="entry name" value="YjgF-like"/>
    <property type="match status" value="1"/>
</dbReference>
<dbReference type="PROSITE" id="PS51167">
    <property type="entry name" value="CHORISMATE_MUT_1"/>
    <property type="match status" value="1"/>
</dbReference>
<dbReference type="PANTHER" id="PTHR21164:SF0">
    <property type="entry name" value="CHORISMATE MUTASE AROH"/>
    <property type="match status" value="1"/>
</dbReference>
<gene>
    <name evidence="4" type="primary">aroH</name>
    <name evidence="4" type="ORF">CR205_07460</name>
</gene>
<dbReference type="Pfam" id="PF07736">
    <property type="entry name" value="CM_1"/>
    <property type="match status" value="1"/>
</dbReference>
<evidence type="ECO:0000256" key="1">
    <source>
        <dbReference type="NCBIfam" id="TIGR01796"/>
    </source>
</evidence>
<keyword evidence="5" id="KW-1185">Reference proteome</keyword>
<keyword evidence="2 3" id="KW-0057">Aromatic amino acid biosynthesis</keyword>
<dbReference type="EMBL" id="PDOF01000001">
    <property type="protein sequence ID" value="PYZ98421.1"/>
    <property type="molecule type" value="Genomic_DNA"/>
</dbReference>
<dbReference type="InterPro" id="IPR035959">
    <property type="entry name" value="RutC-like_sf"/>
</dbReference>
<feature type="binding site" evidence="2">
    <location>
        <position position="107"/>
    </location>
    <ligand>
        <name>prephenate</name>
        <dbReference type="ChEBI" id="CHEBI:29934"/>
    </ligand>
</feature>
<dbReference type="RefSeq" id="WP_110518294.1">
    <property type="nucleotide sequence ID" value="NZ_PDOF01000001.1"/>
</dbReference>
<accession>A0A2W0HC32</accession>
<name>A0A2W0HC32_9BACI</name>
<dbReference type="InterPro" id="IPR008243">
    <property type="entry name" value="Chorismate_mutase_AroH"/>
</dbReference>
<protein>
    <recommendedName>
        <fullName evidence="1 3">chorismate mutase</fullName>
        <ecNumber evidence="1 3">5.4.99.5</ecNumber>
    </recommendedName>
</protein>
<evidence type="ECO:0000313" key="5">
    <source>
        <dbReference type="Proteomes" id="UP000248066"/>
    </source>
</evidence>
<reference evidence="4 5" key="1">
    <citation type="submission" date="2017-10" db="EMBL/GenBank/DDBJ databases">
        <title>Bacillus sp. nov., a halophilic bacterium isolated from a Yangshapao Lake.</title>
        <authorList>
            <person name="Wang H."/>
        </authorList>
    </citation>
    <scope>NUCLEOTIDE SEQUENCE [LARGE SCALE GENOMIC DNA]</scope>
    <source>
        <strain evidence="4 5">YSP-3</strain>
    </source>
</reference>
<dbReference type="GO" id="GO:0046417">
    <property type="term" value="P:chorismate metabolic process"/>
    <property type="evidence" value="ECO:0007669"/>
    <property type="project" value="TreeGrafter"/>
</dbReference>
<dbReference type="Proteomes" id="UP000248066">
    <property type="component" value="Unassembled WGS sequence"/>
</dbReference>